<comment type="caution">
    <text evidence="1">The sequence shown here is derived from an EMBL/GenBank/DDBJ whole genome shotgun (WGS) entry which is preliminary data.</text>
</comment>
<accession>A0A8J2K0R4</accession>
<sequence length="66" mass="7667">MLAVFPQVIHFIIQFRRIILKPSEGGNYSPLEFSIGNTFSALFRNDDRSSQEFLHFSKDISDELFV</sequence>
<evidence type="ECO:0000313" key="2">
    <source>
        <dbReference type="Proteomes" id="UP000708208"/>
    </source>
</evidence>
<organism evidence="1 2">
    <name type="scientific">Allacma fusca</name>
    <dbReference type="NCBI Taxonomy" id="39272"/>
    <lineage>
        <taxon>Eukaryota</taxon>
        <taxon>Metazoa</taxon>
        <taxon>Ecdysozoa</taxon>
        <taxon>Arthropoda</taxon>
        <taxon>Hexapoda</taxon>
        <taxon>Collembola</taxon>
        <taxon>Symphypleona</taxon>
        <taxon>Sminthuridae</taxon>
        <taxon>Allacma</taxon>
    </lineage>
</organism>
<dbReference type="EMBL" id="CAJVCH010124074">
    <property type="protein sequence ID" value="CAG7725580.1"/>
    <property type="molecule type" value="Genomic_DNA"/>
</dbReference>
<dbReference type="Proteomes" id="UP000708208">
    <property type="component" value="Unassembled WGS sequence"/>
</dbReference>
<proteinExistence type="predicted"/>
<evidence type="ECO:0000313" key="1">
    <source>
        <dbReference type="EMBL" id="CAG7725580.1"/>
    </source>
</evidence>
<dbReference type="AlphaFoldDB" id="A0A8J2K0R4"/>
<reference evidence="1" key="1">
    <citation type="submission" date="2021-06" db="EMBL/GenBank/DDBJ databases">
        <authorList>
            <person name="Hodson N. C."/>
            <person name="Mongue J. A."/>
            <person name="Jaron S. K."/>
        </authorList>
    </citation>
    <scope>NUCLEOTIDE SEQUENCE</scope>
</reference>
<gene>
    <name evidence="1" type="ORF">AFUS01_LOCUS14532</name>
</gene>
<name>A0A8J2K0R4_9HEXA</name>
<protein>
    <submittedName>
        <fullName evidence="1">Uncharacterized protein</fullName>
    </submittedName>
</protein>
<keyword evidence="2" id="KW-1185">Reference proteome</keyword>